<organism evidence="1 2">
    <name type="scientific">Paramecium primaurelia</name>
    <dbReference type="NCBI Taxonomy" id="5886"/>
    <lineage>
        <taxon>Eukaryota</taxon>
        <taxon>Sar</taxon>
        <taxon>Alveolata</taxon>
        <taxon>Ciliophora</taxon>
        <taxon>Intramacronucleata</taxon>
        <taxon>Oligohymenophorea</taxon>
        <taxon>Peniculida</taxon>
        <taxon>Parameciidae</taxon>
        <taxon>Paramecium</taxon>
    </lineage>
</organism>
<proteinExistence type="predicted"/>
<sequence>MKCSFGNKFQQSIIYHEQQSKSYINLFNEKIDCDQQFTCKINNIIQNLQYALPYVFEKQLKMMNNMKNIIVPKAFKLEFRIDQVTKQNIIMPFKLLSRDKLILSPMFCDFYTYLETINNKQSANYEISQIDADEYYIILLLWKLREILNYQYKNHATFEIILFPQSHSFGICKIEDSIEQYYFYSHSKFQQINSNISQALKLKKISELQINLFEIYQSDITIKNSQYIEKKFRQNEIMRQQFDQNIIDEIEIKYGIKNQNVFQIRSRNSIQIQSTLCLTGKIQEDLNHIIIFKYNNNPKCVCGKEIDPYSSDTLIIDQYLKEAVDQITLELQMDFKLDYRIYLIPLFLEIEIDQHENEWIILFFKDKNNNKIQLKKQMFKVKMYNTNIDLNQDIEEYQDRLFDGIDTDDNQEFYMQMDKNTHTKTLKEQEIEFVCNDDEGYYKN</sequence>
<comment type="caution">
    <text evidence="1">The sequence shown here is derived from an EMBL/GenBank/DDBJ whole genome shotgun (WGS) entry which is preliminary data.</text>
</comment>
<name>A0A8S1NG26_PARPR</name>
<evidence type="ECO:0000313" key="1">
    <source>
        <dbReference type="EMBL" id="CAD8088453.1"/>
    </source>
</evidence>
<evidence type="ECO:0000313" key="2">
    <source>
        <dbReference type="Proteomes" id="UP000688137"/>
    </source>
</evidence>
<dbReference type="OMA" id="NPKCVCG"/>
<dbReference type="AlphaFoldDB" id="A0A8S1NG26"/>
<keyword evidence="2" id="KW-1185">Reference proteome</keyword>
<gene>
    <name evidence="1" type="ORF">PPRIM_AZ9-3.1.T0810056</name>
</gene>
<accession>A0A8S1NG26</accession>
<protein>
    <submittedName>
        <fullName evidence="1">Uncharacterized protein</fullName>
    </submittedName>
</protein>
<reference evidence="1" key="1">
    <citation type="submission" date="2021-01" db="EMBL/GenBank/DDBJ databases">
        <authorList>
            <consortium name="Genoscope - CEA"/>
            <person name="William W."/>
        </authorList>
    </citation>
    <scope>NUCLEOTIDE SEQUENCE</scope>
</reference>
<dbReference type="Proteomes" id="UP000688137">
    <property type="component" value="Unassembled WGS sequence"/>
</dbReference>
<dbReference type="EMBL" id="CAJJDM010000084">
    <property type="protein sequence ID" value="CAD8088453.1"/>
    <property type="molecule type" value="Genomic_DNA"/>
</dbReference>